<comment type="caution">
    <text evidence="1">The sequence shown here is derived from an EMBL/GenBank/DDBJ whole genome shotgun (WGS) entry which is preliminary data.</text>
</comment>
<protein>
    <submittedName>
        <fullName evidence="1">Uncharacterized protein</fullName>
    </submittedName>
</protein>
<evidence type="ECO:0000313" key="2">
    <source>
        <dbReference type="Proteomes" id="UP001164286"/>
    </source>
</evidence>
<keyword evidence="2" id="KW-1185">Reference proteome</keyword>
<dbReference type="EMBL" id="JAKWFO010000001">
    <property type="protein sequence ID" value="KAI9639571.1"/>
    <property type="molecule type" value="Genomic_DNA"/>
</dbReference>
<accession>A0AA38LYV1</accession>
<reference evidence="1" key="1">
    <citation type="journal article" date="2022" name="G3 (Bethesda)">
        <title>High quality genome of the basidiomycete yeast Dioszegia hungarica PDD-24b-2 isolated from cloud water.</title>
        <authorList>
            <person name="Jarrige D."/>
            <person name="Haridas S."/>
            <person name="Bleykasten-Grosshans C."/>
            <person name="Joly M."/>
            <person name="Nadalig T."/>
            <person name="Sancelme M."/>
            <person name="Vuilleumier S."/>
            <person name="Grigoriev I.V."/>
            <person name="Amato P."/>
            <person name="Bringel F."/>
        </authorList>
    </citation>
    <scope>NUCLEOTIDE SEQUENCE</scope>
    <source>
        <strain evidence="1">PDD-24b-2</strain>
    </source>
</reference>
<sequence length="429" mass="48201">MDEPTPDIPILEATPEQLFVRLKELHALAKAAQAEGPKGPARRVWDVLEVREKIIGMVDRRTQGRMMRLHKGATASVASKLYREVHVNVLRNMSRAIPRRAVCCNAVLAVDTSPRPDVTDPFGIWAAIERHKPGPRSFDLERLKQDLEIWRRKAPRLQRVLHLYPPGNKDDAWIAYIIGDRIEIDLQTVFAPTFQMIGFVPPAFPPTPVISGAIIRRHTIVLRPYLEVAGSRYDEGDLPLCSSYLFDNPNLDVRVDSIDLYRALAMNPIFLTIILFLHKRRSIAPTAGVTVSDVTGNTLPNFRLFADFLGRSLRVLQVPVDIFVPFPDVQTGISILDAALPSLDVFTIDYGELTTLQSRLSGPPLSGMRGLRSLNILHSSGQALPEFAEFICRLGGDDCVYHFGGIRSKKGKRDFHALVKQQRRKALKW</sequence>
<evidence type="ECO:0000313" key="1">
    <source>
        <dbReference type="EMBL" id="KAI9639571.1"/>
    </source>
</evidence>
<proteinExistence type="predicted"/>
<dbReference type="AlphaFoldDB" id="A0AA38LYV1"/>
<dbReference type="GeneID" id="77730032"/>
<gene>
    <name evidence="1" type="ORF">MKK02DRAFT_39887</name>
</gene>
<dbReference type="RefSeq" id="XP_052949348.1">
    <property type="nucleotide sequence ID" value="XM_053090827.1"/>
</dbReference>
<organism evidence="1 2">
    <name type="scientific">Dioszegia hungarica</name>
    <dbReference type="NCBI Taxonomy" id="4972"/>
    <lineage>
        <taxon>Eukaryota</taxon>
        <taxon>Fungi</taxon>
        <taxon>Dikarya</taxon>
        <taxon>Basidiomycota</taxon>
        <taxon>Agaricomycotina</taxon>
        <taxon>Tremellomycetes</taxon>
        <taxon>Tremellales</taxon>
        <taxon>Bulleribasidiaceae</taxon>
        <taxon>Dioszegia</taxon>
    </lineage>
</organism>
<name>A0AA38LYV1_9TREE</name>
<dbReference type="Proteomes" id="UP001164286">
    <property type="component" value="Unassembled WGS sequence"/>
</dbReference>